<dbReference type="GeneID" id="30169027"/>
<reference evidence="2" key="4">
    <citation type="submission" date="2024-02" db="EMBL/GenBank/DDBJ databases">
        <title>Comparative genomics of Cryptococcus and Kwoniella reveals pathogenesis evolution and contrasting modes of karyotype evolution via chromosome fusion or intercentromeric recombination.</title>
        <authorList>
            <person name="Coelho M.A."/>
            <person name="David-Palma M."/>
            <person name="Shea T."/>
            <person name="Bowers K."/>
            <person name="McGinley-Smith S."/>
            <person name="Mohammad A.W."/>
            <person name="Gnirke A."/>
            <person name="Yurkov A.M."/>
            <person name="Nowrousian M."/>
            <person name="Sun S."/>
            <person name="Cuomo C.A."/>
            <person name="Heitman J."/>
        </authorList>
    </citation>
    <scope>NUCLEOTIDE SEQUENCE</scope>
    <source>
        <strain evidence="2">CBS 10737</strain>
    </source>
</reference>
<reference evidence="2" key="2">
    <citation type="submission" date="2013-07" db="EMBL/GenBank/DDBJ databases">
        <authorList>
            <consortium name="The Broad Institute Genome Sequencing Platform"/>
            <person name="Cuomo C."/>
            <person name="Litvintseva A."/>
            <person name="Chen Y."/>
            <person name="Heitman J."/>
            <person name="Sun S."/>
            <person name="Springer D."/>
            <person name="Dromer F."/>
            <person name="Young S.K."/>
            <person name="Zeng Q."/>
            <person name="Gargeya S."/>
            <person name="Fitzgerald M."/>
            <person name="Abouelleil A."/>
            <person name="Alvarado L."/>
            <person name="Berlin A.M."/>
            <person name="Chapman S.B."/>
            <person name="Dewar J."/>
            <person name="Goldberg J."/>
            <person name="Griggs A."/>
            <person name="Gujja S."/>
            <person name="Hansen M."/>
            <person name="Howarth C."/>
            <person name="Imamovic A."/>
            <person name="Larimer J."/>
            <person name="McCowan C."/>
            <person name="Murphy C."/>
            <person name="Pearson M."/>
            <person name="Priest M."/>
            <person name="Roberts A."/>
            <person name="Saif S."/>
            <person name="Shea T."/>
            <person name="Sykes S."/>
            <person name="Wortman J."/>
            <person name="Nusbaum C."/>
            <person name="Birren B."/>
        </authorList>
    </citation>
    <scope>NUCLEOTIDE SEQUENCE</scope>
    <source>
        <strain evidence="2">CBS 10737</strain>
    </source>
</reference>
<name>A0A1B9ICU4_9TREE</name>
<dbReference type="RefSeq" id="XP_019014575.1">
    <property type="nucleotide sequence ID" value="XM_019152437.1"/>
</dbReference>
<dbReference type="KEGG" id="kpin:30169027"/>
<reference evidence="1" key="1">
    <citation type="submission" date="2013-07" db="EMBL/GenBank/DDBJ databases">
        <title>The Genome Sequence of Cryptococcus pinus CBS10737.</title>
        <authorList>
            <consortium name="The Broad Institute Genome Sequencing Platform"/>
            <person name="Cuomo C."/>
            <person name="Litvintseva A."/>
            <person name="Chen Y."/>
            <person name="Heitman J."/>
            <person name="Sun S."/>
            <person name="Springer D."/>
            <person name="Dromer F."/>
            <person name="Young S.K."/>
            <person name="Zeng Q."/>
            <person name="Gargeya S."/>
            <person name="Fitzgerald M."/>
            <person name="Abouelleil A."/>
            <person name="Alvarado L."/>
            <person name="Berlin A.M."/>
            <person name="Chapman S.B."/>
            <person name="Dewar J."/>
            <person name="Goldberg J."/>
            <person name="Griggs A."/>
            <person name="Gujja S."/>
            <person name="Hansen M."/>
            <person name="Howarth C."/>
            <person name="Imamovic A."/>
            <person name="Larimer J."/>
            <person name="McCowan C."/>
            <person name="Murphy C."/>
            <person name="Pearson M."/>
            <person name="Priest M."/>
            <person name="Roberts A."/>
            <person name="Saif S."/>
            <person name="Shea T."/>
            <person name="Sykes S."/>
            <person name="Wortman J."/>
            <person name="Nusbaum C."/>
            <person name="Birren B."/>
        </authorList>
    </citation>
    <scope>NUCLEOTIDE SEQUENCE [LARGE SCALE GENOMIC DNA]</scope>
    <source>
        <strain evidence="1">CBS 10737</strain>
    </source>
</reference>
<dbReference type="Proteomes" id="UP000094020">
    <property type="component" value="Chromosome 1"/>
</dbReference>
<reference evidence="1" key="3">
    <citation type="submission" date="2016-07" db="EMBL/GenBank/DDBJ databases">
        <title>Evolution of pathogenesis and genome organization in the Tremellales.</title>
        <authorList>
            <person name="Cuomo C."/>
            <person name="Litvintseva A."/>
            <person name="Heitman J."/>
            <person name="Chen Y."/>
            <person name="Sun S."/>
            <person name="Springer D."/>
            <person name="Dromer F."/>
            <person name="Young S."/>
            <person name="Zeng Q."/>
            <person name="Chapman S."/>
            <person name="Gujja S."/>
            <person name="Saif S."/>
            <person name="Birren B."/>
        </authorList>
    </citation>
    <scope>NUCLEOTIDE SEQUENCE</scope>
    <source>
        <strain evidence="1">CBS 10737</strain>
    </source>
</reference>
<evidence type="ECO:0000313" key="3">
    <source>
        <dbReference type="Proteomes" id="UP000094020"/>
    </source>
</evidence>
<dbReference type="AlphaFoldDB" id="A0A1B9ICU4"/>
<evidence type="ECO:0000313" key="2">
    <source>
        <dbReference type="EMBL" id="WWC66762.1"/>
    </source>
</evidence>
<sequence>MHDWKGANDLGTSFAFRRPRPFPSFGRGTCSTPDTCNPHFGTIDSSGICLDRPCNTVSIDQEAESEIPLDTVHVQRVLDKIPEANAHKLFVQRAVFLPTSTRSSSKQHEDQYGFYFVADEDATDPVYHTDMSGESITKSSGITQSDRFEEIVTLVSESIVSWTEQATKSTCESFYAKDKHLEVMGEWCEDKKRWDVLALDHLRG</sequence>
<protein>
    <submittedName>
        <fullName evidence="1">Uncharacterized protein</fullName>
    </submittedName>
</protein>
<gene>
    <name evidence="1" type="ORF">I206_00658</name>
    <name evidence="2" type="ORF">I206_100667</name>
</gene>
<proteinExistence type="predicted"/>
<dbReference type="EMBL" id="CP144519">
    <property type="protein sequence ID" value="WWC66762.1"/>
    <property type="molecule type" value="Genomic_DNA"/>
</dbReference>
<keyword evidence="3" id="KW-1185">Reference proteome</keyword>
<dbReference type="EMBL" id="KI894007">
    <property type="protein sequence ID" value="OCF53356.1"/>
    <property type="molecule type" value="Genomic_DNA"/>
</dbReference>
<evidence type="ECO:0000313" key="1">
    <source>
        <dbReference type="EMBL" id="OCF53356.1"/>
    </source>
</evidence>
<organism evidence="1">
    <name type="scientific">Kwoniella pini CBS 10737</name>
    <dbReference type="NCBI Taxonomy" id="1296096"/>
    <lineage>
        <taxon>Eukaryota</taxon>
        <taxon>Fungi</taxon>
        <taxon>Dikarya</taxon>
        <taxon>Basidiomycota</taxon>
        <taxon>Agaricomycotina</taxon>
        <taxon>Tremellomycetes</taxon>
        <taxon>Tremellales</taxon>
        <taxon>Cryptococcaceae</taxon>
        <taxon>Kwoniella</taxon>
    </lineage>
</organism>
<accession>A0A1B9ICU4</accession>